<dbReference type="Proteomes" id="UP000887565">
    <property type="component" value="Unplaced"/>
</dbReference>
<name>A0A915HN08_ROMCU</name>
<accession>A0A915HN08</accession>
<reference evidence="2" key="1">
    <citation type="submission" date="2022-11" db="UniProtKB">
        <authorList>
            <consortium name="WormBaseParasite"/>
        </authorList>
    </citation>
    <scope>IDENTIFICATION</scope>
</reference>
<proteinExistence type="predicted"/>
<dbReference type="AlphaFoldDB" id="A0A915HN08"/>
<evidence type="ECO:0000313" key="1">
    <source>
        <dbReference type="Proteomes" id="UP000887565"/>
    </source>
</evidence>
<sequence length="217" mass="24851">MWDYCYHKYIANISRANVQPPKWVDNCGKPDPCVSLTADKYLRQIIYTPDGKLQPAEDLLKLATAGSFPPCDGWKDGRIRVRFLRCIFDYRHGGQFCNGSSVRFELFEKCDVSKRLPTDLYYDYEHCGNLANYHYTDGCQVYCIKSHNNLPFHQKTDGRLCQPSPRRFAPFHDQTPDVPPDGGRYMCFKSVCVKVVDKDESIIDGGCETPKVAAQPF</sequence>
<organism evidence="1 2">
    <name type="scientific">Romanomermis culicivorax</name>
    <name type="common">Nematode worm</name>
    <dbReference type="NCBI Taxonomy" id="13658"/>
    <lineage>
        <taxon>Eukaryota</taxon>
        <taxon>Metazoa</taxon>
        <taxon>Ecdysozoa</taxon>
        <taxon>Nematoda</taxon>
        <taxon>Enoplea</taxon>
        <taxon>Dorylaimia</taxon>
        <taxon>Mermithida</taxon>
        <taxon>Mermithoidea</taxon>
        <taxon>Mermithidae</taxon>
        <taxon>Romanomermis</taxon>
    </lineage>
</organism>
<evidence type="ECO:0000313" key="2">
    <source>
        <dbReference type="WBParaSite" id="nRc.2.0.1.t03074-RA"/>
    </source>
</evidence>
<keyword evidence="1" id="KW-1185">Reference proteome</keyword>
<protein>
    <submittedName>
        <fullName evidence="2">Uncharacterized protein</fullName>
    </submittedName>
</protein>
<dbReference type="WBParaSite" id="nRc.2.0.1.t03074-RA">
    <property type="protein sequence ID" value="nRc.2.0.1.t03074-RA"/>
    <property type="gene ID" value="nRc.2.0.1.g03074"/>
</dbReference>